<dbReference type="CDD" id="cd16922">
    <property type="entry name" value="HATPase_EvgS-ArcB-TorS-like"/>
    <property type="match status" value="1"/>
</dbReference>
<feature type="modified residue" description="Phosphohistidine" evidence="14">
    <location>
        <position position="880"/>
    </location>
</feature>
<keyword evidence="5 15" id="KW-0597">Phosphoprotein</keyword>
<evidence type="ECO:0000256" key="15">
    <source>
        <dbReference type="PROSITE-ProRule" id="PRU00169"/>
    </source>
</evidence>
<dbReference type="EC" id="2.7.13.3" evidence="3"/>
<dbReference type="Gene3D" id="3.40.50.2300">
    <property type="match status" value="2"/>
</dbReference>
<comment type="subcellular location">
    <subcellularLocation>
        <location evidence="2">Cell membrane</location>
        <topology evidence="2">Multi-pass membrane protein</topology>
    </subcellularLocation>
</comment>
<feature type="modified residue" description="4-aspartylphosphate" evidence="15">
    <location>
        <position position="588"/>
    </location>
</feature>
<dbReference type="Pfam" id="PF00512">
    <property type="entry name" value="HisKA"/>
    <property type="match status" value="1"/>
</dbReference>
<dbReference type="PROSITE" id="PS50885">
    <property type="entry name" value="HAMP"/>
    <property type="match status" value="1"/>
</dbReference>
<dbReference type="Proteomes" id="UP001500320">
    <property type="component" value="Unassembled WGS sequence"/>
</dbReference>
<dbReference type="InterPro" id="IPR036097">
    <property type="entry name" value="HisK_dim/P_sf"/>
</dbReference>
<keyword evidence="23" id="KW-1185">Reference proteome</keyword>
<dbReference type="SUPFAM" id="SSF47226">
    <property type="entry name" value="Histidine-containing phosphotransfer domain, HPT domain"/>
    <property type="match status" value="1"/>
</dbReference>
<reference evidence="23" key="1">
    <citation type="journal article" date="2019" name="Int. J. Syst. Evol. Microbiol.">
        <title>The Global Catalogue of Microorganisms (GCM) 10K type strain sequencing project: providing services to taxonomists for standard genome sequencing and annotation.</title>
        <authorList>
            <consortium name="The Broad Institute Genomics Platform"/>
            <consortium name="The Broad Institute Genome Sequencing Center for Infectious Disease"/>
            <person name="Wu L."/>
            <person name="Ma J."/>
        </authorList>
    </citation>
    <scope>NUCLEOTIDE SEQUENCE [LARGE SCALE GENOMIC DNA]</scope>
    <source>
        <strain evidence="23">JCM 9373</strain>
    </source>
</reference>
<dbReference type="Gene3D" id="1.20.120.160">
    <property type="entry name" value="HPT domain"/>
    <property type="match status" value="1"/>
</dbReference>
<dbReference type="Pfam" id="PF00072">
    <property type="entry name" value="Response_reg"/>
    <property type="match status" value="2"/>
</dbReference>
<dbReference type="RefSeq" id="WP_344860837.1">
    <property type="nucleotide sequence ID" value="NZ_BAAAUT010000027.1"/>
</dbReference>
<dbReference type="SUPFAM" id="SSF47384">
    <property type="entry name" value="Homodimeric domain of signal transducing histidine kinase"/>
    <property type="match status" value="1"/>
</dbReference>
<dbReference type="SMART" id="SM00073">
    <property type="entry name" value="HPT"/>
    <property type="match status" value="1"/>
</dbReference>
<evidence type="ECO:0000256" key="13">
    <source>
        <dbReference type="ARBA" id="ARBA00023136"/>
    </source>
</evidence>
<evidence type="ECO:0000256" key="5">
    <source>
        <dbReference type="ARBA" id="ARBA00022553"/>
    </source>
</evidence>
<keyword evidence="4" id="KW-1003">Cell membrane</keyword>
<evidence type="ECO:0000256" key="11">
    <source>
        <dbReference type="ARBA" id="ARBA00022989"/>
    </source>
</evidence>
<dbReference type="SMART" id="SM00387">
    <property type="entry name" value="HATPase_c"/>
    <property type="match status" value="1"/>
</dbReference>
<keyword evidence="10" id="KW-0067">ATP-binding</keyword>
<dbReference type="InterPro" id="IPR036890">
    <property type="entry name" value="HATPase_C_sf"/>
</dbReference>
<dbReference type="Gene3D" id="3.30.565.10">
    <property type="entry name" value="Histidine kinase-like ATPase, C-terminal domain"/>
    <property type="match status" value="1"/>
</dbReference>
<dbReference type="Gene3D" id="1.10.287.130">
    <property type="match status" value="1"/>
</dbReference>
<evidence type="ECO:0000256" key="6">
    <source>
        <dbReference type="ARBA" id="ARBA00022679"/>
    </source>
</evidence>
<keyword evidence="6" id="KW-0808">Transferase</keyword>
<accession>A0ABP6NCK8</accession>
<evidence type="ECO:0000256" key="16">
    <source>
        <dbReference type="SAM" id="MobiDB-lite"/>
    </source>
</evidence>
<dbReference type="InterPro" id="IPR004358">
    <property type="entry name" value="Sig_transdc_His_kin-like_C"/>
</dbReference>
<dbReference type="InterPro" id="IPR036641">
    <property type="entry name" value="HPT_dom_sf"/>
</dbReference>
<evidence type="ECO:0000256" key="7">
    <source>
        <dbReference type="ARBA" id="ARBA00022692"/>
    </source>
</evidence>
<dbReference type="InterPro" id="IPR005467">
    <property type="entry name" value="His_kinase_dom"/>
</dbReference>
<dbReference type="PROSITE" id="PS50894">
    <property type="entry name" value="HPT"/>
    <property type="match status" value="1"/>
</dbReference>
<feature type="modified residue" description="4-aspartylphosphate" evidence="15">
    <location>
        <position position="730"/>
    </location>
</feature>
<evidence type="ECO:0000313" key="22">
    <source>
        <dbReference type="EMBL" id="GAA3141512.1"/>
    </source>
</evidence>
<dbReference type="SMART" id="SM00448">
    <property type="entry name" value="REC"/>
    <property type="match status" value="2"/>
</dbReference>
<feature type="domain" description="Response regulatory" evidence="19">
    <location>
        <begin position="681"/>
        <end position="797"/>
    </location>
</feature>
<comment type="caution">
    <text evidence="22">The sequence shown here is derived from an EMBL/GenBank/DDBJ whole genome shotgun (WGS) entry which is preliminary data.</text>
</comment>
<dbReference type="CDD" id="cd19410">
    <property type="entry name" value="HK9-like_sensor"/>
    <property type="match status" value="1"/>
</dbReference>
<dbReference type="InterPro" id="IPR001789">
    <property type="entry name" value="Sig_transdc_resp-reg_receiver"/>
</dbReference>
<dbReference type="Pfam" id="PF05227">
    <property type="entry name" value="CHASE3"/>
    <property type="match status" value="1"/>
</dbReference>
<evidence type="ECO:0000256" key="14">
    <source>
        <dbReference type="PROSITE-ProRule" id="PRU00110"/>
    </source>
</evidence>
<dbReference type="PANTHER" id="PTHR45339">
    <property type="entry name" value="HYBRID SIGNAL TRANSDUCTION HISTIDINE KINASE J"/>
    <property type="match status" value="1"/>
</dbReference>
<keyword evidence="9" id="KW-0418">Kinase</keyword>
<dbReference type="Pfam" id="PF02518">
    <property type="entry name" value="HATPase_c"/>
    <property type="match status" value="1"/>
</dbReference>
<evidence type="ECO:0000256" key="12">
    <source>
        <dbReference type="ARBA" id="ARBA00023012"/>
    </source>
</evidence>
<dbReference type="CDD" id="cd00156">
    <property type="entry name" value="REC"/>
    <property type="match status" value="1"/>
</dbReference>
<evidence type="ECO:0000256" key="3">
    <source>
        <dbReference type="ARBA" id="ARBA00012438"/>
    </source>
</evidence>
<evidence type="ECO:0000256" key="1">
    <source>
        <dbReference type="ARBA" id="ARBA00000085"/>
    </source>
</evidence>
<protein>
    <recommendedName>
        <fullName evidence="3">histidine kinase</fullName>
        <ecNumber evidence="3">2.7.13.3</ecNumber>
    </recommendedName>
</protein>
<dbReference type="PANTHER" id="PTHR45339:SF1">
    <property type="entry name" value="HYBRID SIGNAL TRANSDUCTION HISTIDINE KINASE J"/>
    <property type="match status" value="1"/>
</dbReference>
<evidence type="ECO:0000259" key="21">
    <source>
        <dbReference type="PROSITE" id="PS50894"/>
    </source>
</evidence>
<keyword evidence="11 17" id="KW-1133">Transmembrane helix</keyword>
<dbReference type="InterPro" id="IPR003660">
    <property type="entry name" value="HAMP_dom"/>
</dbReference>
<evidence type="ECO:0000256" key="10">
    <source>
        <dbReference type="ARBA" id="ARBA00022840"/>
    </source>
</evidence>
<dbReference type="EMBL" id="BAAAUT010000027">
    <property type="protein sequence ID" value="GAA3141512.1"/>
    <property type="molecule type" value="Genomic_DNA"/>
</dbReference>
<dbReference type="Gene3D" id="6.10.340.10">
    <property type="match status" value="1"/>
</dbReference>
<evidence type="ECO:0000259" key="18">
    <source>
        <dbReference type="PROSITE" id="PS50109"/>
    </source>
</evidence>
<feature type="region of interest" description="Disordered" evidence="16">
    <location>
        <begin position="796"/>
        <end position="820"/>
    </location>
</feature>
<dbReference type="SUPFAM" id="SSF52172">
    <property type="entry name" value="CheY-like"/>
    <property type="match status" value="2"/>
</dbReference>
<evidence type="ECO:0000313" key="23">
    <source>
        <dbReference type="Proteomes" id="UP001500320"/>
    </source>
</evidence>
<dbReference type="InterPro" id="IPR011006">
    <property type="entry name" value="CheY-like_superfamily"/>
</dbReference>
<dbReference type="SUPFAM" id="SSF55874">
    <property type="entry name" value="ATPase domain of HSP90 chaperone/DNA topoisomerase II/histidine kinase"/>
    <property type="match status" value="1"/>
</dbReference>
<evidence type="ECO:0000259" key="20">
    <source>
        <dbReference type="PROSITE" id="PS50885"/>
    </source>
</evidence>
<evidence type="ECO:0000256" key="4">
    <source>
        <dbReference type="ARBA" id="ARBA00022475"/>
    </source>
</evidence>
<evidence type="ECO:0000259" key="19">
    <source>
        <dbReference type="PROSITE" id="PS50110"/>
    </source>
</evidence>
<keyword evidence="7 17" id="KW-0812">Transmembrane</keyword>
<name>A0ABP6NCK8_9ACTN</name>
<comment type="catalytic activity">
    <reaction evidence="1">
        <text>ATP + protein L-histidine = ADP + protein N-phospho-L-histidine.</text>
        <dbReference type="EC" id="2.7.13.3"/>
    </reaction>
</comment>
<dbReference type="InterPro" id="IPR003594">
    <property type="entry name" value="HATPase_dom"/>
</dbReference>
<feature type="transmembrane region" description="Helical" evidence="17">
    <location>
        <begin position="32"/>
        <end position="52"/>
    </location>
</feature>
<dbReference type="PRINTS" id="PR00344">
    <property type="entry name" value="BCTRLSENSOR"/>
</dbReference>
<dbReference type="Pfam" id="PF00672">
    <property type="entry name" value="HAMP"/>
    <property type="match status" value="1"/>
</dbReference>
<keyword evidence="8" id="KW-0547">Nucleotide-binding</keyword>
<evidence type="ECO:0000256" key="2">
    <source>
        <dbReference type="ARBA" id="ARBA00004651"/>
    </source>
</evidence>
<feature type="domain" description="Response regulatory" evidence="19">
    <location>
        <begin position="538"/>
        <end position="653"/>
    </location>
</feature>
<dbReference type="CDD" id="cd17546">
    <property type="entry name" value="REC_hyHK_CKI1_RcsC-like"/>
    <property type="match status" value="1"/>
</dbReference>
<dbReference type="SMART" id="SM00304">
    <property type="entry name" value="HAMP"/>
    <property type="match status" value="1"/>
</dbReference>
<dbReference type="InterPro" id="IPR007891">
    <property type="entry name" value="CHASE3"/>
</dbReference>
<gene>
    <name evidence="22" type="ORF">GCM10010466_35610</name>
</gene>
<keyword evidence="12" id="KW-0902">Two-component regulatory system</keyword>
<dbReference type="InterPro" id="IPR003661">
    <property type="entry name" value="HisK_dim/P_dom"/>
</dbReference>
<dbReference type="InterPro" id="IPR008207">
    <property type="entry name" value="Sig_transdc_His_kin_Hpt_dom"/>
</dbReference>
<evidence type="ECO:0000256" key="8">
    <source>
        <dbReference type="ARBA" id="ARBA00022741"/>
    </source>
</evidence>
<feature type="domain" description="HAMP" evidence="20">
    <location>
        <begin position="227"/>
        <end position="279"/>
    </location>
</feature>
<dbReference type="CDD" id="cd00082">
    <property type="entry name" value="HisKA"/>
    <property type="match status" value="1"/>
</dbReference>
<evidence type="ECO:0000256" key="17">
    <source>
        <dbReference type="SAM" id="Phobius"/>
    </source>
</evidence>
<dbReference type="PROSITE" id="PS50109">
    <property type="entry name" value="HIS_KIN"/>
    <property type="match status" value="1"/>
</dbReference>
<feature type="compositionally biased region" description="Low complexity" evidence="16">
    <location>
        <begin position="807"/>
        <end position="819"/>
    </location>
</feature>
<organism evidence="22 23">
    <name type="scientific">Planomonospora alba</name>
    <dbReference type="NCBI Taxonomy" id="161354"/>
    <lineage>
        <taxon>Bacteria</taxon>
        <taxon>Bacillati</taxon>
        <taxon>Actinomycetota</taxon>
        <taxon>Actinomycetes</taxon>
        <taxon>Streptosporangiales</taxon>
        <taxon>Streptosporangiaceae</taxon>
        <taxon>Planomonospora</taxon>
    </lineage>
</organism>
<evidence type="ECO:0000256" key="9">
    <source>
        <dbReference type="ARBA" id="ARBA00022777"/>
    </source>
</evidence>
<feature type="domain" description="Histidine kinase" evidence="18">
    <location>
        <begin position="294"/>
        <end position="518"/>
    </location>
</feature>
<keyword evidence="13 17" id="KW-0472">Membrane</keyword>
<dbReference type="SMART" id="SM00388">
    <property type="entry name" value="HisKA"/>
    <property type="match status" value="1"/>
</dbReference>
<dbReference type="PROSITE" id="PS50110">
    <property type="entry name" value="RESPONSE_REGULATORY"/>
    <property type="match status" value="2"/>
</dbReference>
<dbReference type="Pfam" id="PF01627">
    <property type="entry name" value="Hpt"/>
    <property type="match status" value="1"/>
</dbReference>
<sequence>MTAPRLPVPPPRRGRRPAGRAGRWTVARLLTIGYVLALGALVVVGASSYLRIGALLQQEARVDHTYRVLATIQDLDGALKDAERGQRGYLLTGQDSYLRPYDRALEEIDTALAAVARLTADNPRQQAALARLRRPVRDKLDELARTVAVRRSQGAAAARRIVLTGDGARSMDEISALLERMEAEERRLLAVREADSTDQAARTRLLIVWGSLGALVVVGAGARWAVRKVTVPVGQVTAAARRVAAGDLSRPAEVSGLAELEQMAEAVNASVRAIARARDEALAATAAKSAFLATMSHEIRTPMNAVIGMTDLLLDTGLDADQQRLATTVRDSGEALMVIINDILDFSKIEAGQLDLDDAPFDVRECLEGALALVALAASDKGLELVGHVEAGVPRILRGDVTRLRQILVNLLSNAVKFTSRGEVVASVGLQAPPEGGDGPMVLRVTVADTGIGIPADRMDRLFQSFSQVDSSTTRRYGGTGLGLAISRRLARAMGGDLTAVSEVGAGSTFTLTVPATGCPDEEGPAPVPAGVPLSGRTALIVDDNATNRRVLSRQLSGWGMDCAVAESSDEALALVEGGRGFDVAVVDMRMPGTDGAQLARLLRDLPGGRVLQIVLLTSVDWRPAAGQAALFDAVLTKPARAALLYDTLAKVLAAPSEGRAARTDRLPDGAAADPPSPPLRVLLAEDNPVNQQVAQLMLTRLGHRVDTVATGGEAVEAVRRTAYDVVLMDIHMPGMDGLEATRRIRAAELPVQPPVVAMTASVLTEERAAYGAAGMDGYLPKPVRTSDLRAALAAVGSGGASPPGPAEAASASAGTAPAEDLEAAVRRRLEDLADPGCEREQEILDRVLASFLDRAPRVLHQLGRAVADGDAAAVEQRAHSLKGSAANLGAAALAEVCARIEQHGNAGRTAAAAGLLERLRQELDRACRVLEAVVAERGG</sequence>
<proteinExistence type="predicted"/>
<feature type="domain" description="HPt" evidence="21">
    <location>
        <begin position="841"/>
        <end position="934"/>
    </location>
</feature>